<evidence type="ECO:0000313" key="4">
    <source>
        <dbReference type="WBParaSite" id="NBR_0001562001-mRNA-1"/>
    </source>
</evidence>
<accession>A0A0N4YFS5</accession>
<evidence type="ECO:0000256" key="1">
    <source>
        <dbReference type="SAM" id="MobiDB-lite"/>
    </source>
</evidence>
<feature type="compositionally biased region" description="Basic and acidic residues" evidence="1">
    <location>
        <begin position="202"/>
        <end position="215"/>
    </location>
</feature>
<keyword evidence="3" id="KW-1185">Reference proteome</keyword>
<feature type="compositionally biased region" description="Basic residues" evidence="1">
    <location>
        <begin position="159"/>
        <end position="189"/>
    </location>
</feature>
<dbReference type="EMBL" id="UYSL01021818">
    <property type="protein sequence ID" value="VDL79215.1"/>
    <property type="molecule type" value="Genomic_DNA"/>
</dbReference>
<reference evidence="4" key="1">
    <citation type="submission" date="2017-02" db="UniProtKB">
        <authorList>
            <consortium name="WormBaseParasite"/>
        </authorList>
    </citation>
    <scope>IDENTIFICATION</scope>
</reference>
<evidence type="ECO:0000313" key="2">
    <source>
        <dbReference type="EMBL" id="VDL79215.1"/>
    </source>
</evidence>
<protein>
    <submittedName>
        <fullName evidence="4">BRCT domain-containing protein</fullName>
    </submittedName>
</protein>
<proteinExistence type="predicted"/>
<dbReference type="Proteomes" id="UP000271162">
    <property type="component" value="Unassembled WGS sequence"/>
</dbReference>
<feature type="compositionally biased region" description="Low complexity" evidence="1">
    <location>
        <begin position="246"/>
        <end position="260"/>
    </location>
</feature>
<feature type="region of interest" description="Disordered" evidence="1">
    <location>
        <begin position="146"/>
        <end position="315"/>
    </location>
</feature>
<evidence type="ECO:0000313" key="3">
    <source>
        <dbReference type="Proteomes" id="UP000271162"/>
    </source>
</evidence>
<reference evidence="2 3" key="2">
    <citation type="submission" date="2018-11" db="EMBL/GenBank/DDBJ databases">
        <authorList>
            <consortium name="Pathogen Informatics"/>
        </authorList>
    </citation>
    <scope>NUCLEOTIDE SEQUENCE [LARGE SCALE GENOMIC DNA]</scope>
</reference>
<name>A0A0N4YFS5_NIPBR</name>
<sequence length="573" mass="63936">MNSEENHQRGIKIKNQTRDKNQERIKLDQCKSMHRVVMTEPRREAEANPHQSKYEPSLFLEVGIVTKADVIRQASCAGVSPLGSPRANRAAKPFAVCKYTMANATSIGRVTRNDAKAILHSDHDSDISFSKFGRYVLVQLSCDKVKAGSSDESGSAEKKKGRKPRRAKAAKKKSTKKTPRKKRTPKRRKAKEEAEPPPPPPPKEDNATPKIPKKDNRGRKRVADKAASNSGGLPPTDSGGGKVSKRSSGSATASARGPTAAEEHAEAMECVLDTQPQGGVKGQSAFDTAVQHTPRSGSRARRRSSSRSASRLQIRGQELDLTTPLFMRSFQTVRVEAESEEMVITSNVVIHPMQMTFEERKAELENLVQVRPAVINVKTMDDDGFQEEKTAQNVLIGRKMIVVERKSTLLRSDKDSGLKTSDTRKYNRVAEVQMGPPPEMGGRRTVGVLSVIAENGTTMSGDLYHKRERIVFNIGNVDFDLSDLKKLPDRCEQSSTQKRNVRFDERIFKDESSITIERDTFIDAKNGTLFNSKDPFYVEEKRSYDYEKFFPDGSLAWIGSAFWFRKPLVLAPK</sequence>
<dbReference type="STRING" id="27835.A0A0N4YFS5"/>
<gene>
    <name evidence="2" type="ORF">NBR_LOCUS15621</name>
</gene>
<dbReference type="AlphaFoldDB" id="A0A0N4YFS5"/>
<feature type="region of interest" description="Disordered" evidence="1">
    <location>
        <begin position="1"/>
        <end position="22"/>
    </location>
</feature>
<dbReference type="WBParaSite" id="NBR_0001562001-mRNA-1">
    <property type="protein sequence ID" value="NBR_0001562001-mRNA-1"/>
    <property type="gene ID" value="NBR_0001562001"/>
</dbReference>
<organism evidence="4">
    <name type="scientific">Nippostrongylus brasiliensis</name>
    <name type="common">Rat hookworm</name>
    <dbReference type="NCBI Taxonomy" id="27835"/>
    <lineage>
        <taxon>Eukaryota</taxon>
        <taxon>Metazoa</taxon>
        <taxon>Ecdysozoa</taxon>
        <taxon>Nematoda</taxon>
        <taxon>Chromadorea</taxon>
        <taxon>Rhabditida</taxon>
        <taxon>Rhabditina</taxon>
        <taxon>Rhabditomorpha</taxon>
        <taxon>Strongyloidea</taxon>
        <taxon>Heligmosomidae</taxon>
        <taxon>Nippostrongylus</taxon>
    </lineage>
</organism>